<feature type="signal peptide" evidence="2">
    <location>
        <begin position="1"/>
        <end position="19"/>
    </location>
</feature>
<proteinExistence type="predicted"/>
<dbReference type="RefSeq" id="WP_121925484.1">
    <property type="nucleotide sequence ID" value="NZ_CBCSGA010000003.1"/>
</dbReference>
<dbReference type="GO" id="GO:0004252">
    <property type="term" value="F:serine-type endopeptidase activity"/>
    <property type="evidence" value="ECO:0007669"/>
    <property type="project" value="InterPro"/>
</dbReference>
<dbReference type="GO" id="GO:0052689">
    <property type="term" value="F:carboxylic ester hydrolase activity"/>
    <property type="evidence" value="ECO:0007669"/>
    <property type="project" value="TreeGrafter"/>
</dbReference>
<gene>
    <name evidence="4" type="ORF">BC961_1846</name>
</gene>
<dbReference type="PROSITE" id="PS00708">
    <property type="entry name" value="PRO_ENDOPEP_SER"/>
    <property type="match status" value="1"/>
</dbReference>
<evidence type="ECO:0000256" key="1">
    <source>
        <dbReference type="ARBA" id="ARBA00022801"/>
    </source>
</evidence>
<dbReference type="GO" id="GO:0006508">
    <property type="term" value="P:proteolysis"/>
    <property type="evidence" value="ECO:0007669"/>
    <property type="project" value="InterPro"/>
</dbReference>
<evidence type="ECO:0000256" key="2">
    <source>
        <dbReference type="SAM" id="SignalP"/>
    </source>
</evidence>
<dbReference type="InterPro" id="IPR029058">
    <property type="entry name" value="AB_hydrolase_fold"/>
</dbReference>
<dbReference type="InterPro" id="IPR002471">
    <property type="entry name" value="Pept_S9_AS"/>
</dbReference>
<protein>
    <recommendedName>
        <fullName evidence="3">Xaa-Pro dipeptidyl-peptidase-like domain-containing protein</fullName>
    </recommendedName>
</protein>
<dbReference type="SUPFAM" id="SSF53474">
    <property type="entry name" value="alpha/beta-Hydrolases"/>
    <property type="match status" value="1"/>
</dbReference>
<dbReference type="Gene3D" id="3.40.50.1820">
    <property type="entry name" value="alpha/beta hydrolase"/>
    <property type="match status" value="1"/>
</dbReference>
<keyword evidence="5" id="KW-1185">Reference proteome</keyword>
<dbReference type="OrthoDB" id="9809549at2"/>
<evidence type="ECO:0000259" key="3">
    <source>
        <dbReference type="Pfam" id="PF02129"/>
    </source>
</evidence>
<dbReference type="PANTHER" id="PTHR43265:SF1">
    <property type="entry name" value="ESTERASE ESTD"/>
    <property type="match status" value="1"/>
</dbReference>
<accession>A0A3L9ZUQ3</accession>
<dbReference type="Pfam" id="PF02129">
    <property type="entry name" value="Peptidase_S15"/>
    <property type="match status" value="1"/>
</dbReference>
<evidence type="ECO:0000313" key="5">
    <source>
        <dbReference type="Proteomes" id="UP000280368"/>
    </source>
</evidence>
<dbReference type="InterPro" id="IPR000383">
    <property type="entry name" value="Xaa-Pro-like_dom"/>
</dbReference>
<dbReference type="InterPro" id="IPR053145">
    <property type="entry name" value="AB_hydrolase_Est10"/>
</dbReference>
<keyword evidence="2" id="KW-0732">Signal</keyword>
<reference evidence="4 5" key="1">
    <citation type="submission" date="2018-10" db="EMBL/GenBank/DDBJ databases">
        <title>Genomic Encyclopedia of Archaeal and Bacterial Type Strains, Phase II (KMG-II): from individual species to whole genera.</title>
        <authorList>
            <person name="Goeker M."/>
        </authorList>
    </citation>
    <scope>NUCLEOTIDE SEQUENCE [LARGE SCALE GENOMIC DNA]</scope>
    <source>
        <strain evidence="4 5">DSM 19727</strain>
    </source>
</reference>
<organism evidence="4 5">
    <name type="scientific">Flavobacterium weaverense</name>
    <dbReference type="NCBI Taxonomy" id="271156"/>
    <lineage>
        <taxon>Bacteria</taxon>
        <taxon>Pseudomonadati</taxon>
        <taxon>Bacteroidota</taxon>
        <taxon>Flavobacteriia</taxon>
        <taxon>Flavobacteriales</taxon>
        <taxon>Flavobacteriaceae</taxon>
        <taxon>Flavobacterium</taxon>
    </lineage>
</organism>
<dbReference type="PANTHER" id="PTHR43265">
    <property type="entry name" value="ESTERASE ESTD"/>
    <property type="match status" value="1"/>
</dbReference>
<name>A0A3L9ZUQ3_9FLAO</name>
<comment type="caution">
    <text evidence="4">The sequence shown here is derived from an EMBL/GenBank/DDBJ whole genome shotgun (WGS) entry which is preliminary data.</text>
</comment>
<evidence type="ECO:0000313" key="4">
    <source>
        <dbReference type="EMBL" id="RMA76126.1"/>
    </source>
</evidence>
<keyword evidence="1" id="KW-0378">Hydrolase</keyword>
<feature type="chain" id="PRO_5018092820" description="Xaa-Pro dipeptidyl-peptidase-like domain-containing protein" evidence="2">
    <location>
        <begin position="20"/>
        <end position="465"/>
    </location>
</feature>
<feature type="domain" description="Xaa-Pro dipeptidyl-peptidase-like" evidence="3">
    <location>
        <begin position="148"/>
        <end position="398"/>
    </location>
</feature>
<sequence length="465" mass="51321">MQKFLVILLILFVSVTMSAQDVTGQWYGVLKVQGTQLRLVFNVTKSGTALSSTMDSPDQGAKGIPVTKTTFENSKIKFEVSNAMIEYNGELNNDEIVGSFKQAGQEFPMNLSRKAIEKEVVKRSQEPTKPYSYYSEDVIFPNAKANISLAGTLTLPKKDGNYPVVILISGSGAQNRDGELLGHKPFLVISDYLTKNGIAVLRYDDRGFRKSTGNFETATSADFATDAESAVAYLKTRKEINPKKIGLMGHSEGGIIAPMVAAKSKDISFIVLLAGTGIQGDKIVLLQQELIAKANGAPEMEIKKSVEGNAKLLEMVVQSNNDEKLKSELRNRLNELIKDNSDKEIPQGMTKEQYISLRVSVITSPWMQYFLKYNPQAVLEKVKCPVLAVNGEKDLQVPPKENLTAIKNALIKGGNKNVTTIEFPNLNHLFQESTTGSPTEYDKIEQTFAPVALDEITKWIQKLTK</sequence>
<dbReference type="AlphaFoldDB" id="A0A3L9ZUQ3"/>
<dbReference type="Proteomes" id="UP000280368">
    <property type="component" value="Unassembled WGS sequence"/>
</dbReference>
<dbReference type="EMBL" id="REFH01000009">
    <property type="protein sequence ID" value="RMA76126.1"/>
    <property type="molecule type" value="Genomic_DNA"/>
</dbReference>